<organism evidence="2 3">
    <name type="scientific">Rhodocollybia butyracea</name>
    <dbReference type="NCBI Taxonomy" id="206335"/>
    <lineage>
        <taxon>Eukaryota</taxon>
        <taxon>Fungi</taxon>
        <taxon>Dikarya</taxon>
        <taxon>Basidiomycota</taxon>
        <taxon>Agaricomycotina</taxon>
        <taxon>Agaricomycetes</taxon>
        <taxon>Agaricomycetidae</taxon>
        <taxon>Agaricales</taxon>
        <taxon>Marasmiineae</taxon>
        <taxon>Omphalotaceae</taxon>
        <taxon>Rhodocollybia</taxon>
    </lineage>
</organism>
<reference evidence="2" key="1">
    <citation type="submission" date="2020-11" db="EMBL/GenBank/DDBJ databases">
        <authorList>
            <consortium name="DOE Joint Genome Institute"/>
            <person name="Ahrendt S."/>
            <person name="Riley R."/>
            <person name="Andreopoulos W."/>
            <person name="Labutti K."/>
            <person name="Pangilinan J."/>
            <person name="Ruiz-Duenas F.J."/>
            <person name="Barrasa J.M."/>
            <person name="Sanchez-Garcia M."/>
            <person name="Camarero S."/>
            <person name="Miyauchi S."/>
            <person name="Serrano A."/>
            <person name="Linde D."/>
            <person name="Babiker R."/>
            <person name="Drula E."/>
            <person name="Ayuso-Fernandez I."/>
            <person name="Pacheco R."/>
            <person name="Padilla G."/>
            <person name="Ferreira P."/>
            <person name="Barriuso J."/>
            <person name="Kellner H."/>
            <person name="Castanera R."/>
            <person name="Alfaro M."/>
            <person name="Ramirez L."/>
            <person name="Pisabarro A.G."/>
            <person name="Kuo A."/>
            <person name="Tritt A."/>
            <person name="Lipzen A."/>
            <person name="He G."/>
            <person name="Yan M."/>
            <person name="Ng V."/>
            <person name="Cullen D."/>
            <person name="Martin F."/>
            <person name="Rosso M.-N."/>
            <person name="Henrissat B."/>
            <person name="Hibbett D."/>
            <person name="Martinez A.T."/>
            <person name="Grigoriev I.V."/>
        </authorList>
    </citation>
    <scope>NUCLEOTIDE SEQUENCE</scope>
    <source>
        <strain evidence="2">AH 40177</strain>
    </source>
</reference>
<dbReference type="EMBL" id="JADNRY010000007">
    <property type="protein sequence ID" value="KAF9076138.1"/>
    <property type="molecule type" value="Genomic_DNA"/>
</dbReference>
<sequence length="565" mass="63337">MNGFNHLELQQQQQNVQPNVQHGIHLNNFSSTSSAPFPEYSQHTNGNANINPPIRQGQSQSPFNPVNQWTAAQQSQQSYPHMLPQQLNQWSNPMLPPQQFLNGMHAVMNSMPSNMPNNMPNMPMNMNMNMPGFNMFPQQMLHDALSLSTPVSGTDDDRLLIDTLVDARARKDNFKSALNSLHAKNGHSASLWKDYYLEHKDRIDAHVSLSMQQKGITEPPPAVKPSPPSSPLPVLPSKRKVSNHRQKASSSLSNTSNSLTTGRRSTINSITAPSPSYSSRLPPPNAEVKIPEPPSRTPSPPTKLIFRGRGYKFTEEDKEFCIKFIQWRLKDDPSLTRNALCDQLAQKAPHHTSLSWASWWSNNHDLPDKILAAARGEGALQDEENSEEESSEEETKPRRRPTYKEESSSEDDAHEIAPYDDDDDDDVLTELSDNDFTLPSFDESAMGAATGPYTSADLALTARYVASFENFANASYGAKWQPWSERYPQRSAKAWAEYYKRNEREIVALAKKIKIAGAAKGLSPRPKLESAESTGPPKSKRKRPDDQELSDTENRSKIGKIKNRI</sequence>
<gene>
    <name evidence="2" type="ORF">BDP27DRAFT_1313957</name>
</gene>
<dbReference type="AlphaFoldDB" id="A0A9P5Q7L8"/>
<keyword evidence="3" id="KW-1185">Reference proteome</keyword>
<feature type="compositionally biased region" description="Pro residues" evidence="1">
    <location>
        <begin position="218"/>
        <end position="234"/>
    </location>
</feature>
<feature type="region of interest" description="Disordered" evidence="1">
    <location>
        <begin position="212"/>
        <end position="303"/>
    </location>
</feature>
<feature type="compositionally biased region" description="Acidic residues" evidence="1">
    <location>
        <begin position="408"/>
        <end position="428"/>
    </location>
</feature>
<feature type="region of interest" description="Disordered" evidence="1">
    <location>
        <begin position="378"/>
        <end position="444"/>
    </location>
</feature>
<feature type="region of interest" description="Disordered" evidence="1">
    <location>
        <begin position="520"/>
        <end position="565"/>
    </location>
</feature>
<comment type="caution">
    <text evidence="2">The sequence shown here is derived from an EMBL/GenBank/DDBJ whole genome shotgun (WGS) entry which is preliminary data.</text>
</comment>
<evidence type="ECO:0000313" key="3">
    <source>
        <dbReference type="Proteomes" id="UP000772434"/>
    </source>
</evidence>
<name>A0A9P5Q7L8_9AGAR</name>
<dbReference type="OrthoDB" id="3194584at2759"/>
<evidence type="ECO:0000313" key="2">
    <source>
        <dbReference type="EMBL" id="KAF9076138.1"/>
    </source>
</evidence>
<feature type="compositionally biased region" description="Low complexity" evidence="1">
    <location>
        <begin position="249"/>
        <end position="266"/>
    </location>
</feature>
<feature type="compositionally biased region" description="Basic residues" evidence="1">
    <location>
        <begin position="237"/>
        <end position="247"/>
    </location>
</feature>
<accession>A0A9P5Q7L8</accession>
<feature type="region of interest" description="Disordered" evidence="1">
    <location>
        <begin position="33"/>
        <end position="65"/>
    </location>
</feature>
<dbReference type="Proteomes" id="UP000772434">
    <property type="component" value="Unassembled WGS sequence"/>
</dbReference>
<protein>
    <submittedName>
        <fullName evidence="2">Uncharacterized protein</fullName>
    </submittedName>
</protein>
<proteinExistence type="predicted"/>
<evidence type="ECO:0000256" key="1">
    <source>
        <dbReference type="SAM" id="MobiDB-lite"/>
    </source>
</evidence>
<feature type="compositionally biased region" description="Acidic residues" evidence="1">
    <location>
        <begin position="380"/>
        <end position="392"/>
    </location>
</feature>
<feature type="compositionally biased region" description="Pro residues" evidence="1">
    <location>
        <begin position="281"/>
        <end position="301"/>
    </location>
</feature>